<dbReference type="EMBL" id="AGCU01148249">
    <property type="status" value="NOT_ANNOTATED_CDS"/>
    <property type="molecule type" value="Genomic_DNA"/>
</dbReference>
<keyword evidence="4" id="KW-1185">Reference proteome</keyword>
<reference evidence="3" key="3">
    <citation type="submission" date="2025-08" db="UniProtKB">
        <authorList>
            <consortium name="Ensembl"/>
        </authorList>
    </citation>
    <scope>IDENTIFICATION</scope>
</reference>
<dbReference type="InterPro" id="IPR002110">
    <property type="entry name" value="Ankyrin_rpt"/>
</dbReference>
<dbReference type="GO" id="GO:0004520">
    <property type="term" value="F:DNA endonuclease activity"/>
    <property type="evidence" value="ECO:0007669"/>
    <property type="project" value="TreeGrafter"/>
</dbReference>
<dbReference type="EMBL" id="AGCU01148252">
    <property type="status" value="NOT_ANNOTATED_CDS"/>
    <property type="molecule type" value="Genomic_DNA"/>
</dbReference>
<feature type="region of interest" description="Disordered" evidence="2">
    <location>
        <begin position="131"/>
        <end position="150"/>
    </location>
</feature>
<organism evidence="3 4">
    <name type="scientific">Pelodiscus sinensis</name>
    <name type="common">Chinese softshell turtle</name>
    <name type="synonym">Trionyx sinensis</name>
    <dbReference type="NCBI Taxonomy" id="13735"/>
    <lineage>
        <taxon>Eukaryota</taxon>
        <taxon>Metazoa</taxon>
        <taxon>Chordata</taxon>
        <taxon>Craniata</taxon>
        <taxon>Vertebrata</taxon>
        <taxon>Euteleostomi</taxon>
        <taxon>Archelosauria</taxon>
        <taxon>Testudinata</taxon>
        <taxon>Testudines</taxon>
        <taxon>Cryptodira</taxon>
        <taxon>Trionychia</taxon>
        <taxon>Trionychidae</taxon>
        <taxon>Pelodiscus</taxon>
    </lineage>
</organism>
<gene>
    <name evidence="3" type="primary">ANKLE1</name>
</gene>
<reference evidence="4" key="1">
    <citation type="submission" date="2011-10" db="EMBL/GenBank/DDBJ databases">
        <authorList>
            <consortium name="Soft-shell Turtle Genome Consortium"/>
        </authorList>
    </citation>
    <scope>NUCLEOTIDE SEQUENCE [LARGE SCALE GENOMIC DNA]</scope>
    <source>
        <strain evidence="4">Daiwa-1</strain>
    </source>
</reference>
<dbReference type="CDD" id="cd12934">
    <property type="entry name" value="LEM"/>
    <property type="match status" value="1"/>
</dbReference>
<dbReference type="Gene3D" id="1.25.40.20">
    <property type="entry name" value="Ankyrin repeat-containing domain"/>
    <property type="match status" value="1"/>
</dbReference>
<dbReference type="EMBL" id="AGCU01148257">
    <property type="status" value="NOT_ANNOTATED_CDS"/>
    <property type="molecule type" value="Genomic_DNA"/>
</dbReference>
<dbReference type="AlphaFoldDB" id="K7G7Y2"/>
<dbReference type="GO" id="GO:0000724">
    <property type="term" value="P:double-strand break repair via homologous recombination"/>
    <property type="evidence" value="ECO:0007669"/>
    <property type="project" value="TreeGrafter"/>
</dbReference>
<feature type="region of interest" description="Disordered" evidence="2">
    <location>
        <begin position="163"/>
        <end position="303"/>
    </location>
</feature>
<dbReference type="GeneTree" id="ENSGT00510000049316"/>
<dbReference type="Proteomes" id="UP000007267">
    <property type="component" value="Unassembled WGS sequence"/>
</dbReference>
<dbReference type="EMBL" id="AGCU01148251">
    <property type="status" value="NOT_ANNOTATED_CDS"/>
    <property type="molecule type" value="Genomic_DNA"/>
</dbReference>
<dbReference type="EMBL" id="AGCU01148254">
    <property type="status" value="NOT_ANNOTATED_CDS"/>
    <property type="molecule type" value="Genomic_DNA"/>
</dbReference>
<feature type="region of interest" description="Disordered" evidence="2">
    <location>
        <begin position="319"/>
        <end position="358"/>
    </location>
</feature>
<dbReference type="PANTHER" id="PTHR46427:SF1">
    <property type="entry name" value="ANKYRIN REPEAT AND LEM DOMAIN-CONTAINING PROTEIN 1"/>
    <property type="match status" value="1"/>
</dbReference>
<reference evidence="3" key="4">
    <citation type="submission" date="2025-09" db="UniProtKB">
        <authorList>
            <consortium name="Ensembl"/>
        </authorList>
    </citation>
    <scope>IDENTIFICATION</scope>
</reference>
<dbReference type="SUPFAM" id="SSF48403">
    <property type="entry name" value="Ankyrin repeat"/>
    <property type="match status" value="1"/>
</dbReference>
<evidence type="ECO:0000313" key="4">
    <source>
        <dbReference type="Proteomes" id="UP000007267"/>
    </source>
</evidence>
<feature type="repeat" description="ANK" evidence="1">
    <location>
        <begin position="28"/>
        <end position="63"/>
    </location>
</feature>
<dbReference type="EMBL" id="AGCU01148250">
    <property type="status" value="NOT_ANNOTATED_CDS"/>
    <property type="molecule type" value="Genomic_DNA"/>
</dbReference>
<feature type="compositionally biased region" description="Polar residues" evidence="2">
    <location>
        <begin position="210"/>
        <end position="222"/>
    </location>
</feature>
<dbReference type="HOGENOM" id="CLU_009034_1_0_1"/>
<dbReference type="GO" id="GO:0005737">
    <property type="term" value="C:cytoplasm"/>
    <property type="evidence" value="ECO:0007669"/>
    <property type="project" value="TreeGrafter"/>
</dbReference>
<dbReference type="PROSITE" id="PS50088">
    <property type="entry name" value="ANK_REPEAT"/>
    <property type="match status" value="2"/>
</dbReference>
<evidence type="ECO:0000256" key="2">
    <source>
        <dbReference type="SAM" id="MobiDB-lite"/>
    </source>
</evidence>
<feature type="compositionally biased region" description="Low complexity" evidence="2">
    <location>
        <begin position="323"/>
        <end position="336"/>
    </location>
</feature>
<dbReference type="PROSITE" id="PS50297">
    <property type="entry name" value="ANK_REP_REGION"/>
    <property type="match status" value="1"/>
</dbReference>
<reference evidence="4" key="2">
    <citation type="journal article" date="2013" name="Nat. Genet.">
        <title>The draft genomes of soft-shell turtle and green sea turtle yield insights into the development and evolution of the turtle-specific body plan.</title>
        <authorList>
            <person name="Wang Z."/>
            <person name="Pascual-Anaya J."/>
            <person name="Zadissa A."/>
            <person name="Li W."/>
            <person name="Niimura Y."/>
            <person name="Huang Z."/>
            <person name="Li C."/>
            <person name="White S."/>
            <person name="Xiong Z."/>
            <person name="Fang D."/>
            <person name="Wang B."/>
            <person name="Ming Y."/>
            <person name="Chen Y."/>
            <person name="Zheng Y."/>
            <person name="Kuraku S."/>
            <person name="Pignatelli M."/>
            <person name="Herrero J."/>
            <person name="Beal K."/>
            <person name="Nozawa M."/>
            <person name="Li Q."/>
            <person name="Wang J."/>
            <person name="Zhang H."/>
            <person name="Yu L."/>
            <person name="Shigenobu S."/>
            <person name="Wang J."/>
            <person name="Liu J."/>
            <person name="Flicek P."/>
            <person name="Searle S."/>
            <person name="Wang J."/>
            <person name="Kuratani S."/>
            <person name="Yin Y."/>
            <person name="Aken B."/>
            <person name="Zhang G."/>
            <person name="Irie N."/>
        </authorList>
    </citation>
    <scope>NUCLEOTIDE SEQUENCE [LARGE SCALE GENOMIC DNA]</scope>
    <source>
        <strain evidence="4">Daiwa-1</strain>
    </source>
</reference>
<dbReference type="Pfam" id="PF22945">
    <property type="entry name" value="LEM-3_GIY-YIG"/>
    <property type="match status" value="1"/>
</dbReference>
<dbReference type="Ensembl" id="ENSPSIT00000016469.1">
    <property type="protein sequence ID" value="ENSPSIP00000016393.1"/>
    <property type="gene ID" value="ENSPSIG00000014550.1"/>
</dbReference>
<dbReference type="EMBL" id="AGCU01148253">
    <property type="status" value="NOT_ANNOTATED_CDS"/>
    <property type="molecule type" value="Genomic_DNA"/>
</dbReference>
<dbReference type="PANTHER" id="PTHR46427">
    <property type="entry name" value="ANKYRIN REPEAT AND LEM DOMAIN-CONTAINING PROTEIN 1"/>
    <property type="match status" value="1"/>
</dbReference>
<evidence type="ECO:0000256" key="1">
    <source>
        <dbReference type="PROSITE-ProRule" id="PRU00023"/>
    </source>
</evidence>
<name>K7G7Y2_PELSI</name>
<feature type="compositionally biased region" description="Polar residues" evidence="2">
    <location>
        <begin position="182"/>
        <end position="200"/>
    </location>
</feature>
<dbReference type="InterPro" id="IPR034998">
    <property type="entry name" value="ANKLE1"/>
</dbReference>
<accession>K7G7Y2</accession>
<dbReference type="SMART" id="SM00248">
    <property type="entry name" value="ANK"/>
    <property type="match status" value="2"/>
</dbReference>
<dbReference type="InterPro" id="IPR036770">
    <property type="entry name" value="Ankyrin_rpt-contain_sf"/>
</dbReference>
<dbReference type="EMBL" id="AGCU01148256">
    <property type="status" value="NOT_ANNOTATED_CDS"/>
    <property type="molecule type" value="Genomic_DNA"/>
</dbReference>
<feature type="repeat" description="ANK" evidence="1">
    <location>
        <begin position="64"/>
        <end position="96"/>
    </location>
</feature>
<dbReference type="GO" id="GO:0000712">
    <property type="term" value="P:resolution of meiotic recombination intermediates"/>
    <property type="evidence" value="ECO:0007669"/>
    <property type="project" value="TreeGrafter"/>
</dbReference>
<protein>
    <submittedName>
        <fullName evidence="3">Ankyrin repeat and LEM domain containing 1</fullName>
    </submittedName>
</protein>
<dbReference type="Pfam" id="PF12796">
    <property type="entry name" value="Ank_2"/>
    <property type="match status" value="1"/>
</dbReference>
<dbReference type="GO" id="GO:0005654">
    <property type="term" value="C:nucleoplasm"/>
    <property type="evidence" value="ECO:0007669"/>
    <property type="project" value="TreeGrafter"/>
</dbReference>
<dbReference type="EMBL" id="AGCU01148255">
    <property type="status" value="NOT_ANNOTATED_CDS"/>
    <property type="molecule type" value="Genomic_DNA"/>
</dbReference>
<proteinExistence type="predicted"/>
<sequence length="553" mass="59153">SLDVLLYTSRLVETLLKQGADPNLVLPEGIAAIHLAAGKERESGVRCLKLILQYGGNPNARSVEGLTPLHVAASWGCYKCLKLLLRNGGDPHLEDQDGNRAIDLALEQGNKMCVQTLQGFRHVCVPEEADGASEQASRHEPQELASGLSPTQGLLEDEVSACLSSETDDGLTPPGSEDPTESSHGLSSQPAPCQDESVSTAEGPGEDAASPSSETQETFPTTPSLPPMRPRPCHVTPRTKSRLTSAARDGSSSSSLFDETLEMPRRPRRVRSPPGTPRTPVGPGGALMGNWVAPGGENASWGAEDTKDLDATEVLTKATGRLGSSPAPSGSPEASPTVLLDAEGGTDDQSLPCHNGEAGPGAALRKLGAVPGPVNSLTRQLYVQLLDRLMKDPTAQARKRAAETLDLGPFDMGKPPLCKRISINPAESFSHPFVQAIFYVGRGKPPPPHSHLYQALTHHRGGKKQPLQAGPKVQHILAIWVHCFQNVIPVEAYTREACLVDAIGLQMLTNQKKGDYYGVAASWPMRRRRRLGIHMLHRAMQRAFLSAGRTARG</sequence>
<keyword evidence="1" id="KW-0040">ANK repeat</keyword>
<evidence type="ECO:0000313" key="3">
    <source>
        <dbReference type="Ensembl" id="ENSPSIP00000016393.1"/>
    </source>
</evidence>